<dbReference type="InterPro" id="IPR035984">
    <property type="entry name" value="Acyl-CoA-binding_sf"/>
</dbReference>
<evidence type="ECO:0000256" key="1">
    <source>
        <dbReference type="ARBA" id="ARBA00005567"/>
    </source>
</evidence>
<evidence type="ECO:0000256" key="3">
    <source>
        <dbReference type="SAM" id="MobiDB-lite"/>
    </source>
</evidence>
<keyword evidence="2" id="KW-0446">Lipid-binding</keyword>
<dbReference type="EMBL" id="LR746265">
    <property type="protein sequence ID" value="CAA7391388.1"/>
    <property type="molecule type" value="Genomic_DNA"/>
</dbReference>
<dbReference type="SUPFAM" id="SSF47027">
    <property type="entry name" value="Acyl-CoA binding protein"/>
    <property type="match status" value="1"/>
</dbReference>
<comment type="similarity">
    <text evidence="1">Belongs to the ACBP family.</text>
</comment>
<dbReference type="GO" id="GO:0000062">
    <property type="term" value="F:fatty-acyl-CoA binding"/>
    <property type="evidence" value="ECO:0007669"/>
    <property type="project" value="InterPro"/>
</dbReference>
<dbReference type="GO" id="GO:0006631">
    <property type="term" value="P:fatty acid metabolic process"/>
    <property type="evidence" value="ECO:0007669"/>
    <property type="project" value="TreeGrafter"/>
</dbReference>
<dbReference type="Pfam" id="PF00887">
    <property type="entry name" value="ACBP"/>
    <property type="match status" value="1"/>
</dbReference>
<dbReference type="PANTHER" id="PTHR23310">
    <property type="entry name" value="ACYL-COA-BINDING PROTEIN, ACBP"/>
    <property type="match status" value="1"/>
</dbReference>
<dbReference type="Gene3D" id="1.20.80.10">
    <property type="match status" value="1"/>
</dbReference>
<dbReference type="OrthoDB" id="71307at2759"/>
<gene>
    <name evidence="5" type="ORF">SI8410_02002701</name>
</gene>
<accession>A0A7I8K2U4</accession>
<protein>
    <recommendedName>
        <fullName evidence="4">ACB domain-containing protein</fullName>
    </recommendedName>
</protein>
<evidence type="ECO:0000259" key="4">
    <source>
        <dbReference type="PROSITE" id="PS51228"/>
    </source>
</evidence>
<proteinExistence type="inferred from homology"/>
<dbReference type="PANTHER" id="PTHR23310:SF105">
    <property type="entry name" value="ACYL-COA-BINDING DOMAIN-CONTAINING PROTEIN 5"/>
    <property type="match status" value="1"/>
</dbReference>
<feature type="region of interest" description="Disordered" evidence="3">
    <location>
        <begin position="30"/>
        <end position="62"/>
    </location>
</feature>
<dbReference type="InterPro" id="IPR014352">
    <property type="entry name" value="FERM/acyl-CoA-bd_prot_sf"/>
</dbReference>
<dbReference type="PROSITE" id="PS51228">
    <property type="entry name" value="ACB_2"/>
    <property type="match status" value="1"/>
</dbReference>
<dbReference type="InterPro" id="IPR000582">
    <property type="entry name" value="Acyl-CoA-binding_protein"/>
</dbReference>
<evidence type="ECO:0000313" key="5">
    <source>
        <dbReference type="EMBL" id="CAA7391388.1"/>
    </source>
</evidence>
<feature type="domain" description="ACB" evidence="4">
    <location>
        <begin position="234"/>
        <end position="295"/>
    </location>
</feature>
<evidence type="ECO:0000313" key="6">
    <source>
        <dbReference type="Proteomes" id="UP000663760"/>
    </source>
</evidence>
<sequence>MELLLELLLTVLSSLLIAFFFSKIVSVSSSNSKDPDAHLHPEGLQSLPGRSSTSAATHGIEGDAEVNREWFEGLDEARERADTCRDECIGTRFEESIHLEDQYVKEVVGGSQEVRAEDLDVKKVDIQGNPDAAVTEIEENLGTETSGDGIENIARCMTVEEEPLDEDRKINFSLSPDEEEAFQVPDIREAGTESVIDGARDALLGTVDVKVAKTDIGSMFNEDDDWEGIEKSDVEKLFGEAAEFVGSTEGNEALSELSNDLQMQLFGLRKIATEGPCYESQPLALKASARAKWYN</sequence>
<name>A0A7I8K2U4_SPIIN</name>
<dbReference type="Proteomes" id="UP000663760">
    <property type="component" value="Chromosome 2"/>
</dbReference>
<keyword evidence="6" id="KW-1185">Reference proteome</keyword>
<organism evidence="5 6">
    <name type="scientific">Spirodela intermedia</name>
    <name type="common">Intermediate duckweed</name>
    <dbReference type="NCBI Taxonomy" id="51605"/>
    <lineage>
        <taxon>Eukaryota</taxon>
        <taxon>Viridiplantae</taxon>
        <taxon>Streptophyta</taxon>
        <taxon>Embryophyta</taxon>
        <taxon>Tracheophyta</taxon>
        <taxon>Spermatophyta</taxon>
        <taxon>Magnoliopsida</taxon>
        <taxon>Liliopsida</taxon>
        <taxon>Araceae</taxon>
        <taxon>Lemnoideae</taxon>
        <taxon>Spirodela</taxon>
    </lineage>
</organism>
<reference evidence="5" key="1">
    <citation type="submission" date="2020-02" db="EMBL/GenBank/DDBJ databases">
        <authorList>
            <person name="Scholz U."/>
            <person name="Mascher M."/>
            <person name="Fiebig A."/>
        </authorList>
    </citation>
    <scope>NUCLEOTIDE SEQUENCE</scope>
</reference>
<evidence type="ECO:0000256" key="2">
    <source>
        <dbReference type="ARBA" id="ARBA00023121"/>
    </source>
</evidence>
<dbReference type="AlphaFoldDB" id="A0A7I8K2U4"/>